<name>A0A1U7LLQ0_NEOID</name>
<dbReference type="Proteomes" id="UP000186594">
    <property type="component" value="Unassembled WGS sequence"/>
</dbReference>
<dbReference type="EMBL" id="LXFE01001480">
    <property type="protein sequence ID" value="OLL23577.1"/>
    <property type="molecule type" value="Genomic_DNA"/>
</dbReference>
<organism evidence="2 3">
    <name type="scientific">Neolecta irregularis (strain DAH-3)</name>
    <dbReference type="NCBI Taxonomy" id="1198029"/>
    <lineage>
        <taxon>Eukaryota</taxon>
        <taxon>Fungi</taxon>
        <taxon>Dikarya</taxon>
        <taxon>Ascomycota</taxon>
        <taxon>Taphrinomycotina</taxon>
        <taxon>Neolectales</taxon>
        <taxon>Neolectaceae</taxon>
        <taxon>Neolecta</taxon>
    </lineage>
</organism>
<feature type="region of interest" description="Disordered" evidence="1">
    <location>
        <begin position="163"/>
        <end position="183"/>
    </location>
</feature>
<gene>
    <name evidence="2" type="ORF">NEOLI_004489</name>
</gene>
<feature type="compositionally biased region" description="Polar residues" evidence="1">
    <location>
        <begin position="163"/>
        <end position="176"/>
    </location>
</feature>
<evidence type="ECO:0000313" key="2">
    <source>
        <dbReference type="EMBL" id="OLL23577.1"/>
    </source>
</evidence>
<proteinExistence type="predicted"/>
<dbReference type="AlphaFoldDB" id="A0A1U7LLQ0"/>
<feature type="region of interest" description="Disordered" evidence="1">
    <location>
        <begin position="85"/>
        <end position="129"/>
    </location>
</feature>
<evidence type="ECO:0000313" key="3">
    <source>
        <dbReference type="Proteomes" id="UP000186594"/>
    </source>
</evidence>
<comment type="caution">
    <text evidence="2">The sequence shown here is derived from an EMBL/GenBank/DDBJ whole genome shotgun (WGS) entry which is preliminary data.</text>
</comment>
<accession>A0A1U7LLQ0</accession>
<sequence>MSLASYFSATVIMRQGFRPDLRISTGSTSSMVSLAPRPLSSLSYESSSPSSSIYSEYDFPALDFSSMWAICDEYRAAFADSPTLERRASLDNGPPTPPPKEKYSPMSPAFNPSPTEHWKSPSFSPSRRAPKPCSVCNCSILPDDPYLSRYIASQKNYRFEVSSTRRNSVPQPQSWKSPKMSPVTGKLDIEFKSPSTSPRKAATQSKHGHLIKGYKKPLQSTIPEEPSSDQDIVMLSNGQLGKGAVRIIRKNTAVNYTFI</sequence>
<protein>
    <submittedName>
        <fullName evidence="2">Uncharacterized protein</fullName>
    </submittedName>
</protein>
<evidence type="ECO:0000256" key="1">
    <source>
        <dbReference type="SAM" id="MobiDB-lite"/>
    </source>
</evidence>
<reference evidence="2 3" key="1">
    <citation type="submission" date="2016-04" db="EMBL/GenBank/DDBJ databases">
        <title>Evolutionary innovation and constraint leading to complex multicellularity in the Ascomycota.</title>
        <authorList>
            <person name="Cisse O."/>
            <person name="Nguyen A."/>
            <person name="Hewitt D.A."/>
            <person name="Jedd G."/>
            <person name="Stajich J.E."/>
        </authorList>
    </citation>
    <scope>NUCLEOTIDE SEQUENCE [LARGE SCALE GENOMIC DNA]</scope>
    <source>
        <strain evidence="2 3">DAH-3</strain>
    </source>
</reference>
<keyword evidence="3" id="KW-1185">Reference proteome</keyword>